<accession>A0A9D5JVC9</accession>
<dbReference type="InterPro" id="IPR011004">
    <property type="entry name" value="Trimer_LpxA-like_sf"/>
</dbReference>
<dbReference type="Proteomes" id="UP000649604">
    <property type="component" value="Unassembled WGS sequence"/>
</dbReference>
<dbReference type="InterPro" id="IPR020019">
    <property type="entry name" value="AcTrfase_PglD-like"/>
</dbReference>
<feature type="binding site" evidence="2">
    <location>
        <position position="65"/>
    </location>
    <ligand>
        <name>substrate</name>
    </ligand>
</feature>
<feature type="active site" description="Proton acceptor" evidence="1">
    <location>
        <position position="135"/>
    </location>
</feature>
<dbReference type="PANTHER" id="PTHR43300:SF7">
    <property type="entry name" value="UDP-N-ACETYLBACILLOSAMINE N-ACETYLTRANSFERASE"/>
    <property type="match status" value="1"/>
</dbReference>
<evidence type="ECO:0000313" key="5">
    <source>
        <dbReference type="Proteomes" id="UP000649604"/>
    </source>
</evidence>
<feature type="site" description="Increases basicity of active site His" evidence="1">
    <location>
        <position position="136"/>
    </location>
</feature>
<feature type="domain" description="Mannose-1-phosphate guanyltransferase C-terminal" evidence="3">
    <location>
        <begin position="89"/>
        <end position="173"/>
    </location>
</feature>
<gene>
    <name evidence="4" type="ORF">GF339_10280</name>
</gene>
<dbReference type="EMBL" id="WJJP01000326">
    <property type="protein sequence ID" value="MBD3324962.1"/>
    <property type="molecule type" value="Genomic_DNA"/>
</dbReference>
<name>A0A9D5JVC9_9BACT</name>
<evidence type="ECO:0000256" key="2">
    <source>
        <dbReference type="PIRSR" id="PIRSR620019-2"/>
    </source>
</evidence>
<proteinExistence type="predicted"/>
<evidence type="ECO:0000259" key="3">
    <source>
        <dbReference type="Pfam" id="PF25087"/>
    </source>
</evidence>
<dbReference type="PANTHER" id="PTHR43300">
    <property type="entry name" value="ACETYLTRANSFERASE"/>
    <property type="match status" value="1"/>
</dbReference>
<dbReference type="AlphaFoldDB" id="A0A9D5JVC9"/>
<dbReference type="CDD" id="cd03360">
    <property type="entry name" value="LbH_AT_putative"/>
    <property type="match status" value="1"/>
</dbReference>
<comment type="caution">
    <text evidence="4">The sequence shown here is derived from an EMBL/GenBank/DDBJ whole genome shotgun (WGS) entry which is preliminary data.</text>
</comment>
<organism evidence="4 5">
    <name type="scientific">candidate division KSB3 bacterium</name>
    <dbReference type="NCBI Taxonomy" id="2044937"/>
    <lineage>
        <taxon>Bacteria</taxon>
        <taxon>candidate division KSB3</taxon>
    </lineage>
</organism>
<dbReference type="InterPro" id="IPR050179">
    <property type="entry name" value="Trans_hexapeptide_repeat"/>
</dbReference>
<evidence type="ECO:0000313" key="4">
    <source>
        <dbReference type="EMBL" id="MBD3324962.1"/>
    </source>
</evidence>
<dbReference type="Pfam" id="PF25087">
    <property type="entry name" value="GMPPB_C"/>
    <property type="match status" value="1"/>
</dbReference>
<dbReference type="SUPFAM" id="SSF51161">
    <property type="entry name" value="Trimeric LpxA-like enzymes"/>
    <property type="match status" value="1"/>
</dbReference>
<dbReference type="Gene3D" id="2.160.10.10">
    <property type="entry name" value="Hexapeptide repeat proteins"/>
    <property type="match status" value="1"/>
</dbReference>
<sequence length="209" mass="22903">MKKLFIFPYNGNGLEALDCIREEYEFIGFIDDVQEKQGIQEQGVAVFSREMLQKYKEARVLAVPGSPSTYLHRARIIQDLGLPEDRFATIIHPCARISSFAKIGYNVLIMAGVVITSNAYIENHVCILPNTVIHHDVHVGAYSLVGSNTTIAGFVNIGKNCYIGSGSKLKDHIEIGEHSLIGIGTNVIRSLPQKSKAVGNPARIIGDVP</sequence>
<evidence type="ECO:0000256" key="1">
    <source>
        <dbReference type="PIRSR" id="PIRSR620019-1"/>
    </source>
</evidence>
<dbReference type="InterPro" id="IPR056729">
    <property type="entry name" value="GMPPB_C"/>
</dbReference>
<reference evidence="4" key="1">
    <citation type="submission" date="2019-11" db="EMBL/GenBank/DDBJ databases">
        <title>Microbial mats filling the niche in hypersaline microbial mats.</title>
        <authorList>
            <person name="Wong H.L."/>
            <person name="Macleod F.I."/>
            <person name="White R.A. III"/>
            <person name="Burns B.P."/>
        </authorList>
    </citation>
    <scope>NUCLEOTIDE SEQUENCE</scope>
    <source>
        <strain evidence="4">Rbin_158</strain>
    </source>
</reference>
<protein>
    <submittedName>
        <fullName evidence="4">Acetyltransferase</fullName>
    </submittedName>
</protein>